<dbReference type="EMBL" id="SDGZ01000015">
    <property type="protein sequence ID" value="TYC49080.1"/>
    <property type="molecule type" value="Genomic_DNA"/>
</dbReference>
<dbReference type="GO" id="GO:0003677">
    <property type="term" value="F:DNA binding"/>
    <property type="evidence" value="ECO:0007669"/>
    <property type="project" value="UniProtKB-KW"/>
</dbReference>
<dbReference type="GO" id="GO:0003700">
    <property type="term" value="F:DNA-binding transcription factor activity"/>
    <property type="evidence" value="ECO:0007669"/>
    <property type="project" value="TreeGrafter"/>
</dbReference>
<dbReference type="PROSITE" id="PS51077">
    <property type="entry name" value="HTH_ICLR"/>
    <property type="match status" value="1"/>
</dbReference>
<protein>
    <submittedName>
        <fullName evidence="6">IclR family transcriptional regulator</fullName>
    </submittedName>
</protein>
<dbReference type="InterPro" id="IPR005471">
    <property type="entry name" value="Tscrpt_reg_IclR_N"/>
</dbReference>
<evidence type="ECO:0000256" key="1">
    <source>
        <dbReference type="ARBA" id="ARBA00023015"/>
    </source>
</evidence>
<keyword evidence="2" id="KW-0238">DNA-binding</keyword>
<dbReference type="SUPFAM" id="SSF46785">
    <property type="entry name" value="Winged helix' DNA-binding domain"/>
    <property type="match status" value="1"/>
</dbReference>
<keyword evidence="3" id="KW-0804">Transcription</keyword>
<evidence type="ECO:0000259" key="5">
    <source>
        <dbReference type="PROSITE" id="PS51078"/>
    </source>
</evidence>
<comment type="caution">
    <text evidence="6">The sequence shown here is derived from an EMBL/GenBank/DDBJ whole genome shotgun (WGS) entry which is preliminary data.</text>
</comment>
<gene>
    <name evidence="6" type="ORF">ESZ50_07490</name>
</gene>
<proteinExistence type="predicted"/>
<sequence>MSEADVKLYGSTVVKTKTLLDFLSVQSSGRSLTELSDGTGLTKPTIRKIMDTLIYMNWVHEDQNGNFTVGIGMIKYGAAAQAQFNIVLLAEPYLRRLSERFGETINFVIPDRNRVVLMKKFEGTHSVALKSIVGGNMDMYSTSVGKSILATYSDAELQEYIAQTDLIAKTPNTISDPDELLVEIVNVRKNGFAYERNENEMDISCVGTAISRNGHVFGAFSISAPSYRVNAEREQEFATAILETKDEILAGIGSQIY</sequence>
<accession>A0A6C2C512</accession>
<dbReference type="Gene3D" id="1.10.10.10">
    <property type="entry name" value="Winged helix-like DNA-binding domain superfamily/Winged helix DNA-binding domain"/>
    <property type="match status" value="1"/>
</dbReference>
<organism evidence="6 7">
    <name type="scientific">Weissella muntiaci</name>
    <dbReference type="NCBI Taxonomy" id="2508881"/>
    <lineage>
        <taxon>Bacteria</taxon>
        <taxon>Bacillati</taxon>
        <taxon>Bacillota</taxon>
        <taxon>Bacilli</taxon>
        <taxon>Lactobacillales</taxon>
        <taxon>Lactobacillaceae</taxon>
        <taxon>Weissella</taxon>
    </lineage>
</organism>
<evidence type="ECO:0000313" key="6">
    <source>
        <dbReference type="EMBL" id="TYC49080.1"/>
    </source>
</evidence>
<feature type="domain" description="HTH iclR-type" evidence="4">
    <location>
        <begin position="10"/>
        <end position="71"/>
    </location>
</feature>
<dbReference type="Pfam" id="PF01614">
    <property type="entry name" value="IclR_C"/>
    <property type="match status" value="1"/>
</dbReference>
<dbReference type="OrthoDB" id="9791752at2"/>
<dbReference type="InterPro" id="IPR029016">
    <property type="entry name" value="GAF-like_dom_sf"/>
</dbReference>
<dbReference type="Pfam" id="PF09339">
    <property type="entry name" value="HTH_IclR"/>
    <property type="match status" value="1"/>
</dbReference>
<dbReference type="InterPro" id="IPR036388">
    <property type="entry name" value="WH-like_DNA-bd_sf"/>
</dbReference>
<dbReference type="RefSeq" id="WP_148622942.1">
    <property type="nucleotide sequence ID" value="NZ_SDGZ01000015.1"/>
</dbReference>
<dbReference type="GO" id="GO:0045892">
    <property type="term" value="P:negative regulation of DNA-templated transcription"/>
    <property type="evidence" value="ECO:0007669"/>
    <property type="project" value="UniProtKB-ARBA"/>
</dbReference>
<evidence type="ECO:0000256" key="3">
    <source>
        <dbReference type="ARBA" id="ARBA00023163"/>
    </source>
</evidence>
<name>A0A6C2C512_9LACO</name>
<dbReference type="Proteomes" id="UP000371977">
    <property type="component" value="Unassembled WGS sequence"/>
</dbReference>
<keyword evidence="7" id="KW-1185">Reference proteome</keyword>
<dbReference type="Gene3D" id="3.30.450.40">
    <property type="match status" value="1"/>
</dbReference>
<dbReference type="SUPFAM" id="SSF55781">
    <property type="entry name" value="GAF domain-like"/>
    <property type="match status" value="1"/>
</dbReference>
<dbReference type="SMART" id="SM00346">
    <property type="entry name" value="HTH_ICLR"/>
    <property type="match status" value="1"/>
</dbReference>
<feature type="domain" description="IclR-ED" evidence="5">
    <location>
        <begin position="72"/>
        <end position="254"/>
    </location>
</feature>
<dbReference type="InterPro" id="IPR036390">
    <property type="entry name" value="WH_DNA-bd_sf"/>
</dbReference>
<evidence type="ECO:0000256" key="2">
    <source>
        <dbReference type="ARBA" id="ARBA00023125"/>
    </source>
</evidence>
<evidence type="ECO:0000313" key="7">
    <source>
        <dbReference type="Proteomes" id="UP000371977"/>
    </source>
</evidence>
<dbReference type="PROSITE" id="PS51078">
    <property type="entry name" value="ICLR_ED"/>
    <property type="match status" value="1"/>
</dbReference>
<dbReference type="InterPro" id="IPR050707">
    <property type="entry name" value="HTH_MetabolicPath_Reg"/>
</dbReference>
<keyword evidence="1" id="KW-0805">Transcription regulation</keyword>
<dbReference type="AlphaFoldDB" id="A0A6C2C512"/>
<reference evidence="6 7" key="1">
    <citation type="submission" date="2019-01" db="EMBL/GenBank/DDBJ databases">
        <title>Weissella sp. nov., a novel lactic acid bacterium isolated from animal feces.</title>
        <authorList>
            <person name="Wang L.-T."/>
        </authorList>
    </citation>
    <scope>NUCLEOTIDE SEQUENCE [LARGE SCALE GENOMIC DNA]</scope>
    <source>
        <strain evidence="6 7">8H-2</strain>
    </source>
</reference>
<evidence type="ECO:0000259" key="4">
    <source>
        <dbReference type="PROSITE" id="PS51077"/>
    </source>
</evidence>
<dbReference type="InterPro" id="IPR014757">
    <property type="entry name" value="Tscrpt_reg_IclR_C"/>
</dbReference>
<dbReference type="PANTHER" id="PTHR30136">
    <property type="entry name" value="HELIX-TURN-HELIX TRANSCRIPTIONAL REGULATOR, ICLR FAMILY"/>
    <property type="match status" value="1"/>
</dbReference>
<dbReference type="PANTHER" id="PTHR30136:SF24">
    <property type="entry name" value="HTH-TYPE TRANSCRIPTIONAL REPRESSOR ALLR"/>
    <property type="match status" value="1"/>
</dbReference>